<name>A0ABU1K7V7_9FLAO</name>
<evidence type="ECO:0000313" key="2">
    <source>
        <dbReference type="EMBL" id="MDR6301386.1"/>
    </source>
</evidence>
<protein>
    <submittedName>
        <fullName evidence="2">Type IX secretion system PorP/SprF family membrane protein</fullName>
    </submittedName>
</protein>
<organism evidence="2 3">
    <name type="scientific">Mesonia maritima</name>
    <dbReference type="NCBI Taxonomy" id="1793873"/>
    <lineage>
        <taxon>Bacteria</taxon>
        <taxon>Pseudomonadati</taxon>
        <taxon>Bacteroidota</taxon>
        <taxon>Flavobacteriia</taxon>
        <taxon>Flavobacteriales</taxon>
        <taxon>Flavobacteriaceae</taxon>
        <taxon>Mesonia</taxon>
    </lineage>
</organism>
<accession>A0ABU1K7V7</accession>
<proteinExistence type="predicted"/>
<dbReference type="NCBIfam" id="TIGR03519">
    <property type="entry name" value="T9SS_PorP_fam"/>
    <property type="match status" value="1"/>
</dbReference>
<evidence type="ECO:0000256" key="1">
    <source>
        <dbReference type="SAM" id="SignalP"/>
    </source>
</evidence>
<feature type="chain" id="PRO_5047493774" evidence="1">
    <location>
        <begin position="20"/>
        <end position="310"/>
    </location>
</feature>
<reference evidence="2 3" key="1">
    <citation type="submission" date="2023-07" db="EMBL/GenBank/DDBJ databases">
        <title>Genomic Encyclopedia of Type Strains, Phase IV (KMG-IV): sequencing the most valuable type-strain genomes for metagenomic binning, comparative biology and taxonomic classification.</title>
        <authorList>
            <person name="Goeker M."/>
        </authorList>
    </citation>
    <scope>NUCLEOTIDE SEQUENCE [LARGE SCALE GENOMIC DNA]</scope>
    <source>
        <strain evidence="2 3">DSM 102814</strain>
    </source>
</reference>
<keyword evidence="1" id="KW-0732">Signal</keyword>
<gene>
    <name evidence="2" type="ORF">GGR31_002055</name>
</gene>
<feature type="signal peptide" evidence="1">
    <location>
        <begin position="1"/>
        <end position="19"/>
    </location>
</feature>
<evidence type="ECO:0000313" key="3">
    <source>
        <dbReference type="Proteomes" id="UP001257659"/>
    </source>
</evidence>
<dbReference type="InterPro" id="IPR019861">
    <property type="entry name" value="PorP/SprF_Bacteroidetes"/>
</dbReference>
<dbReference type="EMBL" id="JAVDQA010000006">
    <property type="protein sequence ID" value="MDR6301386.1"/>
    <property type="molecule type" value="Genomic_DNA"/>
</dbReference>
<dbReference type="RefSeq" id="WP_309728753.1">
    <property type="nucleotide sequence ID" value="NZ_JAVDQA010000006.1"/>
</dbReference>
<sequence>MKKKLLYISFLLFSNILIAQQDPEFTNYMYNMNVINPAYSTGTPGTINLGSFHRSQWVGAVGAPKTFSFFGHIPINEKVETGLSFISDDIGDGALKENNIYADFAYNLKLSEKHTLAFGLKTGVTFLNTNFNNFRLESGSVSSDPAFRENLNKTYPNIGSGVFFYTDNYYVGFSTPNFLSSKHLDEVDGIQRVGGEEIHFYLTGGYVFNLNSDFQLKPSFLVRSVKGVPPMFDVSTNVRYLNRFELGLSYRIDDSVSALMNVGITQNLRIGYAYDYTTTNFGNYNSGSHEIFILFDLTFNNGYDKSPRFF</sequence>
<dbReference type="Proteomes" id="UP001257659">
    <property type="component" value="Unassembled WGS sequence"/>
</dbReference>
<comment type="caution">
    <text evidence="2">The sequence shown here is derived from an EMBL/GenBank/DDBJ whole genome shotgun (WGS) entry which is preliminary data.</text>
</comment>
<keyword evidence="3" id="KW-1185">Reference proteome</keyword>
<dbReference type="Pfam" id="PF11751">
    <property type="entry name" value="PorP_SprF"/>
    <property type="match status" value="1"/>
</dbReference>